<dbReference type="EMBL" id="CAJJDN010000147">
    <property type="protein sequence ID" value="CAD8123749.1"/>
    <property type="molecule type" value="Genomic_DNA"/>
</dbReference>
<dbReference type="Proteomes" id="UP000692954">
    <property type="component" value="Unassembled WGS sequence"/>
</dbReference>
<sequence>MINKILGNSINNKSRIKLNKKKELKINSRSIKYVIQLMTNQSLQDVAKIIITSCTIFVYDGQDQSIRFQDVAKKQFYKNKVVISISLSFQLNDSF</sequence>
<protein>
    <submittedName>
        <fullName evidence="1">Uncharacterized protein</fullName>
    </submittedName>
</protein>
<proteinExistence type="predicted"/>
<reference evidence="1" key="1">
    <citation type="submission" date="2021-01" db="EMBL/GenBank/DDBJ databases">
        <authorList>
            <consortium name="Genoscope - CEA"/>
            <person name="William W."/>
        </authorList>
    </citation>
    <scope>NUCLEOTIDE SEQUENCE</scope>
</reference>
<dbReference type="AlphaFoldDB" id="A0A8S1R9B7"/>
<evidence type="ECO:0000313" key="1">
    <source>
        <dbReference type="EMBL" id="CAD8123749.1"/>
    </source>
</evidence>
<comment type="caution">
    <text evidence="1">The sequence shown here is derived from an EMBL/GenBank/DDBJ whole genome shotgun (WGS) entry which is preliminary data.</text>
</comment>
<organism evidence="1 2">
    <name type="scientific">Paramecium sonneborni</name>
    <dbReference type="NCBI Taxonomy" id="65129"/>
    <lineage>
        <taxon>Eukaryota</taxon>
        <taxon>Sar</taxon>
        <taxon>Alveolata</taxon>
        <taxon>Ciliophora</taxon>
        <taxon>Intramacronucleata</taxon>
        <taxon>Oligohymenophorea</taxon>
        <taxon>Peniculida</taxon>
        <taxon>Parameciidae</taxon>
        <taxon>Paramecium</taxon>
    </lineage>
</organism>
<keyword evidence="2" id="KW-1185">Reference proteome</keyword>
<evidence type="ECO:0000313" key="2">
    <source>
        <dbReference type="Proteomes" id="UP000692954"/>
    </source>
</evidence>
<gene>
    <name evidence="1" type="ORF">PSON_ATCC_30995.1.T1470023</name>
</gene>
<accession>A0A8S1R9B7</accession>
<name>A0A8S1R9B7_9CILI</name>